<dbReference type="GeneID" id="93023747"/>
<dbReference type="STRING" id="525257.HMPREF0204_11354"/>
<evidence type="ECO:0000313" key="1">
    <source>
        <dbReference type="EMBL" id="VEE10727.1"/>
    </source>
</evidence>
<dbReference type="OrthoDB" id="770653at2"/>
<gene>
    <name evidence="1" type="ORF">NCTC11432_04351</name>
</gene>
<name>A0A3S4R5B8_CHRGE</name>
<dbReference type="AlphaFoldDB" id="A0A3S4R5B8"/>
<protein>
    <submittedName>
        <fullName evidence="1">Uncharacterized protein</fullName>
    </submittedName>
</protein>
<evidence type="ECO:0000313" key="2">
    <source>
        <dbReference type="Proteomes" id="UP000279227"/>
    </source>
</evidence>
<dbReference type="KEGG" id="cgle:NCTC11432_04351"/>
<sequence length="149" mass="16398">MGVRANFNMPGLNQFINDVLDAKIQNIIRIMRVVGEDAVNEARSYAKQNDWQDVTGNLRSSIGYVITLNGSIVGEDFEKIQGPQQTTKDGKKIGYDLAIDIAKALPEIALVIVAGMNYASTVESRGRNVLTSAELKAKLKLNQFLNSIR</sequence>
<dbReference type="EMBL" id="LR134289">
    <property type="protein sequence ID" value="VEE10727.1"/>
    <property type="molecule type" value="Genomic_DNA"/>
</dbReference>
<dbReference type="RefSeq" id="WP_002984512.1">
    <property type="nucleotide sequence ID" value="NZ_CP068486.1"/>
</dbReference>
<dbReference type="Proteomes" id="UP000279227">
    <property type="component" value="Chromosome"/>
</dbReference>
<organism evidence="1 2">
    <name type="scientific">Chryseobacterium gleum</name>
    <name type="common">Flavobacterium gleum</name>
    <dbReference type="NCBI Taxonomy" id="250"/>
    <lineage>
        <taxon>Bacteria</taxon>
        <taxon>Pseudomonadati</taxon>
        <taxon>Bacteroidota</taxon>
        <taxon>Flavobacteriia</taxon>
        <taxon>Flavobacteriales</taxon>
        <taxon>Weeksellaceae</taxon>
        <taxon>Chryseobacterium group</taxon>
        <taxon>Chryseobacterium</taxon>
    </lineage>
</organism>
<accession>A0A3S4R5B8</accession>
<reference evidence="1 2" key="1">
    <citation type="submission" date="2018-12" db="EMBL/GenBank/DDBJ databases">
        <authorList>
            <consortium name="Pathogen Informatics"/>
        </authorList>
    </citation>
    <scope>NUCLEOTIDE SEQUENCE [LARGE SCALE GENOMIC DNA]</scope>
    <source>
        <strain evidence="1 2">NCTC11432</strain>
    </source>
</reference>
<proteinExistence type="predicted"/>